<dbReference type="OrthoDB" id="3039988at2759"/>
<evidence type="ECO:0000313" key="2">
    <source>
        <dbReference type="EMBL" id="KAH9361460.1"/>
    </source>
</evidence>
<sequence length="219" mass="22962">MNLGLTGASANPSAVTTLACPGVAHPALPQQAAMFPETGSRWQTVYHSRRRSQDVAIIVIRPSGIPLAKIKPTELMQALAAAARLTPGEISGSVLQPRPQQNLIAAKTLRPSGQQNLLAIRSFLLASTEVPVTMYEAALTDSCRGVIHGVAAKTSPHELLSNLISTGAPIIKAGMMDSTETALTTFEGSFVPPTSCTTRPNTDATQNARKLSSANGAIR</sequence>
<organism evidence="2 3">
    <name type="scientific">Haemaphysalis longicornis</name>
    <name type="common">Bush tick</name>
    <dbReference type="NCBI Taxonomy" id="44386"/>
    <lineage>
        <taxon>Eukaryota</taxon>
        <taxon>Metazoa</taxon>
        <taxon>Ecdysozoa</taxon>
        <taxon>Arthropoda</taxon>
        <taxon>Chelicerata</taxon>
        <taxon>Arachnida</taxon>
        <taxon>Acari</taxon>
        <taxon>Parasitiformes</taxon>
        <taxon>Ixodida</taxon>
        <taxon>Ixodoidea</taxon>
        <taxon>Ixodidae</taxon>
        <taxon>Haemaphysalinae</taxon>
        <taxon>Haemaphysalis</taxon>
    </lineage>
</organism>
<dbReference type="Proteomes" id="UP000821853">
    <property type="component" value="Chromosome 1"/>
</dbReference>
<keyword evidence="3" id="KW-1185">Reference proteome</keyword>
<comment type="caution">
    <text evidence="2">The sequence shown here is derived from an EMBL/GenBank/DDBJ whole genome shotgun (WGS) entry which is preliminary data.</text>
</comment>
<protein>
    <submittedName>
        <fullName evidence="2">Uncharacterized protein</fullName>
    </submittedName>
</protein>
<dbReference type="AlphaFoldDB" id="A0A9J6FHU3"/>
<gene>
    <name evidence="2" type="ORF">HPB48_004597</name>
</gene>
<evidence type="ECO:0000256" key="1">
    <source>
        <dbReference type="SAM" id="MobiDB-lite"/>
    </source>
</evidence>
<name>A0A9J6FHU3_HAELO</name>
<dbReference type="EMBL" id="JABSTR010000001">
    <property type="protein sequence ID" value="KAH9361460.1"/>
    <property type="molecule type" value="Genomic_DNA"/>
</dbReference>
<proteinExistence type="predicted"/>
<accession>A0A9J6FHU3</accession>
<feature type="region of interest" description="Disordered" evidence="1">
    <location>
        <begin position="195"/>
        <end position="219"/>
    </location>
</feature>
<evidence type="ECO:0000313" key="3">
    <source>
        <dbReference type="Proteomes" id="UP000821853"/>
    </source>
</evidence>
<dbReference type="VEuPathDB" id="VectorBase:HLOH_044971"/>
<reference evidence="2 3" key="1">
    <citation type="journal article" date="2020" name="Cell">
        <title>Large-Scale Comparative Analyses of Tick Genomes Elucidate Their Genetic Diversity and Vector Capacities.</title>
        <authorList>
            <consortium name="Tick Genome and Microbiome Consortium (TIGMIC)"/>
            <person name="Jia N."/>
            <person name="Wang J."/>
            <person name="Shi W."/>
            <person name="Du L."/>
            <person name="Sun Y."/>
            <person name="Zhan W."/>
            <person name="Jiang J.F."/>
            <person name="Wang Q."/>
            <person name="Zhang B."/>
            <person name="Ji P."/>
            <person name="Bell-Sakyi L."/>
            <person name="Cui X.M."/>
            <person name="Yuan T.T."/>
            <person name="Jiang B.G."/>
            <person name="Yang W.F."/>
            <person name="Lam T.T."/>
            <person name="Chang Q.C."/>
            <person name="Ding S.J."/>
            <person name="Wang X.J."/>
            <person name="Zhu J.G."/>
            <person name="Ruan X.D."/>
            <person name="Zhao L."/>
            <person name="Wei J.T."/>
            <person name="Ye R.Z."/>
            <person name="Que T.C."/>
            <person name="Du C.H."/>
            <person name="Zhou Y.H."/>
            <person name="Cheng J.X."/>
            <person name="Dai P.F."/>
            <person name="Guo W.B."/>
            <person name="Han X.H."/>
            <person name="Huang E.J."/>
            <person name="Li L.F."/>
            <person name="Wei W."/>
            <person name="Gao Y.C."/>
            <person name="Liu J.Z."/>
            <person name="Shao H.Z."/>
            <person name="Wang X."/>
            <person name="Wang C.C."/>
            <person name="Yang T.C."/>
            <person name="Huo Q.B."/>
            <person name="Li W."/>
            <person name="Chen H.Y."/>
            <person name="Chen S.E."/>
            <person name="Zhou L.G."/>
            <person name="Ni X.B."/>
            <person name="Tian J.H."/>
            <person name="Sheng Y."/>
            <person name="Liu T."/>
            <person name="Pan Y.S."/>
            <person name="Xia L.Y."/>
            <person name="Li J."/>
            <person name="Zhao F."/>
            <person name="Cao W.C."/>
        </authorList>
    </citation>
    <scope>NUCLEOTIDE SEQUENCE [LARGE SCALE GENOMIC DNA]</scope>
    <source>
        <strain evidence="2">HaeL-2018</strain>
    </source>
</reference>